<reference evidence="2 3" key="1">
    <citation type="submission" date="2019-03" db="EMBL/GenBank/DDBJ databases">
        <title>Rhodosporidium diobovatum UCD-FST 08-225 genome sequencing, assembly, and annotation.</title>
        <authorList>
            <person name="Fakankun I.U."/>
            <person name="Fristensky B."/>
            <person name="Levin D.B."/>
        </authorList>
    </citation>
    <scope>NUCLEOTIDE SEQUENCE [LARGE SCALE GENOMIC DNA]</scope>
    <source>
        <strain evidence="2 3">UCD-FST 08-225</strain>
    </source>
</reference>
<feature type="region of interest" description="Disordered" evidence="1">
    <location>
        <begin position="175"/>
        <end position="226"/>
    </location>
</feature>
<dbReference type="Proteomes" id="UP000311382">
    <property type="component" value="Unassembled WGS sequence"/>
</dbReference>
<gene>
    <name evidence="2" type="ORF">DMC30DRAFT_390122</name>
</gene>
<dbReference type="AlphaFoldDB" id="A0A5C5G4A9"/>
<name>A0A5C5G4A9_9BASI</name>
<dbReference type="EMBL" id="SOZI01000014">
    <property type="protein sequence ID" value="TNY23164.1"/>
    <property type="molecule type" value="Genomic_DNA"/>
</dbReference>
<sequence length="226" mass="24435">MAPGPASGERRLERGRSPSPACDARPLRPALTSPRLAERTGQRSLNRPTHLGIARCLHCWDPLGDRCSAREAMRTHRPASPASQVSPPQLAPTRIFSTASGTSCYSIVLEQAGKRGVPNRFPQPGVARWGLAIRRRSSLFSLCCRPGEAQSPPEGDCDPPARSSPPEWVAKRRALAGKAGQRRAPAARPFERVTTESEARPCPVGPERKVESRLSSGRDSGRVEPA</sequence>
<feature type="region of interest" description="Disordered" evidence="1">
    <location>
        <begin position="1"/>
        <end position="44"/>
    </location>
</feature>
<evidence type="ECO:0000313" key="2">
    <source>
        <dbReference type="EMBL" id="TNY23164.1"/>
    </source>
</evidence>
<evidence type="ECO:0000313" key="3">
    <source>
        <dbReference type="Proteomes" id="UP000311382"/>
    </source>
</evidence>
<evidence type="ECO:0000256" key="1">
    <source>
        <dbReference type="SAM" id="MobiDB-lite"/>
    </source>
</evidence>
<organism evidence="2 3">
    <name type="scientific">Rhodotorula diobovata</name>
    <dbReference type="NCBI Taxonomy" id="5288"/>
    <lineage>
        <taxon>Eukaryota</taxon>
        <taxon>Fungi</taxon>
        <taxon>Dikarya</taxon>
        <taxon>Basidiomycota</taxon>
        <taxon>Pucciniomycotina</taxon>
        <taxon>Microbotryomycetes</taxon>
        <taxon>Sporidiobolales</taxon>
        <taxon>Sporidiobolaceae</taxon>
        <taxon>Rhodotorula</taxon>
    </lineage>
</organism>
<feature type="compositionally biased region" description="Basic and acidic residues" evidence="1">
    <location>
        <begin position="189"/>
        <end position="199"/>
    </location>
</feature>
<proteinExistence type="predicted"/>
<comment type="caution">
    <text evidence="2">The sequence shown here is derived from an EMBL/GenBank/DDBJ whole genome shotgun (WGS) entry which is preliminary data.</text>
</comment>
<protein>
    <submittedName>
        <fullName evidence="2">Uncharacterized protein</fullName>
    </submittedName>
</protein>
<keyword evidence="3" id="KW-1185">Reference proteome</keyword>
<accession>A0A5C5G4A9</accession>